<evidence type="ECO:0000313" key="6">
    <source>
        <dbReference type="Proteomes" id="UP000349468"/>
    </source>
</evidence>
<dbReference type="InterPro" id="IPR010982">
    <property type="entry name" value="Lambda_DNA-bd_dom_sf"/>
</dbReference>
<feature type="domain" description="HTH lacI-type" evidence="4">
    <location>
        <begin position="28"/>
        <end position="82"/>
    </location>
</feature>
<dbReference type="AlphaFoldDB" id="A0A5E7GQJ7"/>
<evidence type="ECO:0000256" key="1">
    <source>
        <dbReference type="ARBA" id="ARBA00023015"/>
    </source>
</evidence>
<evidence type="ECO:0000313" key="5">
    <source>
        <dbReference type="EMBL" id="VVO53838.1"/>
    </source>
</evidence>
<dbReference type="InterPro" id="IPR000843">
    <property type="entry name" value="HTH_LacI"/>
</dbReference>
<evidence type="ECO:0000259" key="4">
    <source>
        <dbReference type="PROSITE" id="PS50932"/>
    </source>
</evidence>
<proteinExistence type="predicted"/>
<dbReference type="EMBL" id="CABVIK010000001">
    <property type="protein sequence ID" value="VVO53838.1"/>
    <property type="molecule type" value="Genomic_DNA"/>
</dbReference>
<sequence length="360" mass="39322">MNLQENFRGGLTCVKLAPAQFDNEVVLSNIREVARLAGVSVATVSRTLKSPERVLPDTRDKVNAAVEKAGYRPNQMAVQFRSRRTGNLVILVPTIANTFFAKVISGAQQAAQLAGYRLLLCDTQGREEVEREFAELVYAHQADGVIQLRAYDPFEAPFPSADLPPIVNACEVIQGGRHPTISLDNRAAAKAMTEHLIELGHRRIGLIKGPKSSPLTRDRVAGYQDALQQAGITSDAALICHGDFSLKAGHDGAAAMLELPDRPTALFCENDEMAIGALKRIKQQGLRVPEDISLVGFDDIPFAAYCDPPLTTISQPAETFGQKAVEMLIALIERKPIEQRHVVLPFKLTLRNSTAVVRAR</sequence>
<dbReference type="CDD" id="cd06284">
    <property type="entry name" value="PBP1_LacI-like"/>
    <property type="match status" value="1"/>
</dbReference>
<accession>A0A5E7GQJ7</accession>
<dbReference type="GO" id="GO:0000976">
    <property type="term" value="F:transcription cis-regulatory region binding"/>
    <property type="evidence" value="ECO:0007669"/>
    <property type="project" value="TreeGrafter"/>
</dbReference>
<keyword evidence="2" id="KW-0238">DNA-binding</keyword>
<dbReference type="InterPro" id="IPR046335">
    <property type="entry name" value="LacI/GalR-like_sensor"/>
</dbReference>
<dbReference type="PANTHER" id="PTHR30146">
    <property type="entry name" value="LACI-RELATED TRANSCRIPTIONAL REPRESSOR"/>
    <property type="match status" value="1"/>
</dbReference>
<dbReference type="SMART" id="SM00354">
    <property type="entry name" value="HTH_LACI"/>
    <property type="match status" value="1"/>
</dbReference>
<dbReference type="Proteomes" id="UP000349468">
    <property type="component" value="Unassembled WGS sequence"/>
</dbReference>
<organism evidence="5 6">
    <name type="scientific">Pseudomonas fluorescens</name>
    <dbReference type="NCBI Taxonomy" id="294"/>
    <lineage>
        <taxon>Bacteria</taxon>
        <taxon>Pseudomonadati</taxon>
        <taxon>Pseudomonadota</taxon>
        <taxon>Gammaproteobacteria</taxon>
        <taxon>Pseudomonadales</taxon>
        <taxon>Pseudomonadaceae</taxon>
        <taxon>Pseudomonas</taxon>
    </lineage>
</organism>
<dbReference type="SUPFAM" id="SSF53822">
    <property type="entry name" value="Periplasmic binding protein-like I"/>
    <property type="match status" value="1"/>
</dbReference>
<dbReference type="Gene3D" id="1.10.260.40">
    <property type="entry name" value="lambda repressor-like DNA-binding domains"/>
    <property type="match status" value="1"/>
</dbReference>
<dbReference type="PANTHER" id="PTHR30146:SF109">
    <property type="entry name" value="HTH-TYPE TRANSCRIPTIONAL REGULATOR GALS"/>
    <property type="match status" value="1"/>
</dbReference>
<dbReference type="PROSITE" id="PS50932">
    <property type="entry name" value="HTH_LACI_2"/>
    <property type="match status" value="1"/>
</dbReference>
<protein>
    <submittedName>
        <fullName evidence="5">HTH-type transcriptional repressor CytR</fullName>
    </submittedName>
</protein>
<evidence type="ECO:0000256" key="3">
    <source>
        <dbReference type="ARBA" id="ARBA00023163"/>
    </source>
</evidence>
<gene>
    <name evidence="5" type="primary">cytR_1</name>
    <name evidence="5" type="ORF">PS870_00442</name>
</gene>
<keyword evidence="1" id="KW-0805">Transcription regulation</keyword>
<dbReference type="SUPFAM" id="SSF47413">
    <property type="entry name" value="lambda repressor-like DNA-binding domains"/>
    <property type="match status" value="1"/>
</dbReference>
<dbReference type="Gene3D" id="3.40.50.2300">
    <property type="match status" value="2"/>
</dbReference>
<name>A0A5E7GQJ7_PSEFL</name>
<dbReference type="InterPro" id="IPR028082">
    <property type="entry name" value="Peripla_BP_I"/>
</dbReference>
<evidence type="ECO:0000256" key="2">
    <source>
        <dbReference type="ARBA" id="ARBA00023125"/>
    </source>
</evidence>
<dbReference type="GO" id="GO:0003700">
    <property type="term" value="F:DNA-binding transcription factor activity"/>
    <property type="evidence" value="ECO:0007669"/>
    <property type="project" value="TreeGrafter"/>
</dbReference>
<reference evidence="5 6" key="1">
    <citation type="submission" date="2019-09" db="EMBL/GenBank/DDBJ databases">
        <authorList>
            <person name="Chandra G."/>
            <person name="Truman W A."/>
        </authorList>
    </citation>
    <scope>NUCLEOTIDE SEQUENCE [LARGE SCALE GENOMIC DNA]</scope>
    <source>
        <strain evidence="5">PS870</strain>
    </source>
</reference>
<dbReference type="Pfam" id="PF00356">
    <property type="entry name" value="LacI"/>
    <property type="match status" value="1"/>
</dbReference>
<dbReference type="Pfam" id="PF13377">
    <property type="entry name" value="Peripla_BP_3"/>
    <property type="match status" value="1"/>
</dbReference>
<keyword evidence="3" id="KW-0804">Transcription</keyword>
<dbReference type="CDD" id="cd01392">
    <property type="entry name" value="HTH_LacI"/>
    <property type="match status" value="1"/>
</dbReference>